<name>A0A087U1G0_STEMI</name>
<feature type="non-terminal residue" evidence="1">
    <location>
        <position position="86"/>
    </location>
</feature>
<dbReference type="Proteomes" id="UP000054359">
    <property type="component" value="Unassembled WGS sequence"/>
</dbReference>
<gene>
    <name evidence="1" type="ORF">X975_03712</name>
</gene>
<evidence type="ECO:0000313" key="1">
    <source>
        <dbReference type="EMBL" id="KFM71199.1"/>
    </source>
</evidence>
<organism evidence="1 2">
    <name type="scientific">Stegodyphus mimosarum</name>
    <name type="common">African social velvet spider</name>
    <dbReference type="NCBI Taxonomy" id="407821"/>
    <lineage>
        <taxon>Eukaryota</taxon>
        <taxon>Metazoa</taxon>
        <taxon>Ecdysozoa</taxon>
        <taxon>Arthropoda</taxon>
        <taxon>Chelicerata</taxon>
        <taxon>Arachnida</taxon>
        <taxon>Araneae</taxon>
        <taxon>Araneomorphae</taxon>
        <taxon>Entelegynae</taxon>
        <taxon>Eresoidea</taxon>
        <taxon>Eresidae</taxon>
        <taxon>Stegodyphus</taxon>
    </lineage>
</organism>
<protein>
    <submittedName>
        <fullName evidence="1">Uncharacterized protein</fullName>
    </submittedName>
</protein>
<reference evidence="1 2" key="1">
    <citation type="submission" date="2013-11" db="EMBL/GenBank/DDBJ databases">
        <title>Genome sequencing of Stegodyphus mimosarum.</title>
        <authorList>
            <person name="Bechsgaard J."/>
        </authorList>
    </citation>
    <scope>NUCLEOTIDE SEQUENCE [LARGE SCALE GENOMIC DNA]</scope>
</reference>
<proteinExistence type="predicted"/>
<dbReference type="EMBL" id="KK117700">
    <property type="protein sequence ID" value="KFM71199.1"/>
    <property type="molecule type" value="Genomic_DNA"/>
</dbReference>
<sequence>MIPRKTEPYKVFWKERFLNIREIVLLPKTMCTKINPNPFPVLMNTTEHSTCVALEGENIRKKMYCYFIVRKSFMWICNCILIHTFA</sequence>
<dbReference type="AlphaFoldDB" id="A0A087U1G0"/>
<accession>A0A087U1G0</accession>
<evidence type="ECO:0000313" key="2">
    <source>
        <dbReference type="Proteomes" id="UP000054359"/>
    </source>
</evidence>
<keyword evidence="2" id="KW-1185">Reference proteome</keyword>